<dbReference type="STRING" id="1590841.A0A2R6QE59"/>
<protein>
    <submittedName>
        <fullName evidence="2">Major capsid protein</fullName>
    </submittedName>
</protein>
<dbReference type="OrthoDB" id="1684243at2759"/>
<dbReference type="AlphaFoldDB" id="A0A2R6QE59"/>
<dbReference type="Gramene" id="PSS06433">
    <property type="protein sequence ID" value="PSS06433"/>
    <property type="gene ID" value="CEY00_Acc19605"/>
</dbReference>
<comment type="caution">
    <text evidence="2">The sequence shown here is derived from an EMBL/GenBank/DDBJ whole genome shotgun (WGS) entry which is preliminary data.</text>
</comment>
<dbReference type="EMBL" id="NKQK01000017">
    <property type="protein sequence ID" value="PSS06433.1"/>
    <property type="molecule type" value="Genomic_DNA"/>
</dbReference>
<reference evidence="3" key="2">
    <citation type="journal article" date="2018" name="BMC Genomics">
        <title>A manually annotated Actinidia chinensis var. chinensis (kiwifruit) genome highlights the challenges associated with draft genomes and gene prediction in plants.</title>
        <authorList>
            <person name="Pilkington S.M."/>
            <person name="Crowhurst R."/>
            <person name="Hilario E."/>
            <person name="Nardozza S."/>
            <person name="Fraser L."/>
            <person name="Peng Y."/>
            <person name="Gunaseelan K."/>
            <person name="Simpson R."/>
            <person name="Tahir J."/>
            <person name="Deroles S.C."/>
            <person name="Templeton K."/>
            <person name="Luo Z."/>
            <person name="Davy M."/>
            <person name="Cheng C."/>
            <person name="McNeilage M."/>
            <person name="Scaglione D."/>
            <person name="Liu Y."/>
            <person name="Zhang Q."/>
            <person name="Datson P."/>
            <person name="De Silva N."/>
            <person name="Gardiner S.E."/>
            <person name="Bassett H."/>
            <person name="Chagne D."/>
            <person name="McCallum J."/>
            <person name="Dzierzon H."/>
            <person name="Deng C."/>
            <person name="Wang Y.Y."/>
            <person name="Barron L."/>
            <person name="Manako K."/>
            <person name="Bowen J."/>
            <person name="Foster T.M."/>
            <person name="Erridge Z.A."/>
            <person name="Tiffin H."/>
            <person name="Waite C.N."/>
            <person name="Davies K.M."/>
            <person name="Grierson E.P."/>
            <person name="Laing W.A."/>
            <person name="Kirk R."/>
            <person name="Chen X."/>
            <person name="Wood M."/>
            <person name="Montefiori M."/>
            <person name="Brummell D.A."/>
            <person name="Schwinn K.E."/>
            <person name="Catanach A."/>
            <person name="Fullerton C."/>
            <person name="Li D."/>
            <person name="Meiyalaghan S."/>
            <person name="Nieuwenhuizen N."/>
            <person name="Read N."/>
            <person name="Prakash R."/>
            <person name="Hunter D."/>
            <person name="Zhang H."/>
            <person name="McKenzie M."/>
            <person name="Knabel M."/>
            <person name="Harris A."/>
            <person name="Allan A.C."/>
            <person name="Gleave A."/>
            <person name="Chen A."/>
            <person name="Janssen B.J."/>
            <person name="Plunkett B."/>
            <person name="Ampomah-Dwamena C."/>
            <person name="Voogd C."/>
            <person name="Leif D."/>
            <person name="Lafferty D."/>
            <person name="Souleyre E.J.F."/>
            <person name="Varkonyi-Gasic E."/>
            <person name="Gambi F."/>
            <person name="Hanley J."/>
            <person name="Yao J.L."/>
            <person name="Cheung J."/>
            <person name="David K.M."/>
            <person name="Warren B."/>
            <person name="Marsh K."/>
            <person name="Snowden K.C."/>
            <person name="Lin-Wang K."/>
            <person name="Brian L."/>
            <person name="Martinez-Sanchez M."/>
            <person name="Wang M."/>
            <person name="Ileperuma N."/>
            <person name="Macnee N."/>
            <person name="Campin R."/>
            <person name="McAtee P."/>
            <person name="Drummond R.S.M."/>
            <person name="Espley R.V."/>
            <person name="Ireland H.S."/>
            <person name="Wu R."/>
            <person name="Atkinson R.G."/>
            <person name="Karunairetnam S."/>
            <person name="Bulley S."/>
            <person name="Chunkath S."/>
            <person name="Hanley Z."/>
            <person name="Storey R."/>
            <person name="Thrimawithana A.H."/>
            <person name="Thomson S."/>
            <person name="David C."/>
            <person name="Testolin R."/>
            <person name="Huang H."/>
            <person name="Hellens R.P."/>
            <person name="Schaffer R.J."/>
        </authorList>
    </citation>
    <scope>NUCLEOTIDE SEQUENCE [LARGE SCALE GENOMIC DNA]</scope>
    <source>
        <strain evidence="3">cv. Red5</strain>
    </source>
</reference>
<sequence>MTEFRASVWSGFGGLGLEGSGKDPDGEVSLVGPGASVWSGFGGLGLEGIVGREDSDGEGAAPLGVGKSGVMSGDKVGEGENIGGFGRSAGAAEIVDIGKASEVEQLMRTITTTITMTNCDHVEAIKW</sequence>
<evidence type="ECO:0000313" key="2">
    <source>
        <dbReference type="EMBL" id="PSS06433.1"/>
    </source>
</evidence>
<evidence type="ECO:0000313" key="3">
    <source>
        <dbReference type="Proteomes" id="UP000241394"/>
    </source>
</evidence>
<evidence type="ECO:0000256" key="1">
    <source>
        <dbReference type="SAM" id="MobiDB-lite"/>
    </source>
</evidence>
<proteinExistence type="predicted"/>
<organism evidence="2 3">
    <name type="scientific">Actinidia chinensis var. chinensis</name>
    <name type="common">Chinese soft-hair kiwi</name>
    <dbReference type="NCBI Taxonomy" id="1590841"/>
    <lineage>
        <taxon>Eukaryota</taxon>
        <taxon>Viridiplantae</taxon>
        <taxon>Streptophyta</taxon>
        <taxon>Embryophyta</taxon>
        <taxon>Tracheophyta</taxon>
        <taxon>Spermatophyta</taxon>
        <taxon>Magnoliopsida</taxon>
        <taxon>eudicotyledons</taxon>
        <taxon>Gunneridae</taxon>
        <taxon>Pentapetalae</taxon>
        <taxon>asterids</taxon>
        <taxon>Ericales</taxon>
        <taxon>Actinidiaceae</taxon>
        <taxon>Actinidia</taxon>
    </lineage>
</organism>
<feature type="region of interest" description="Disordered" evidence="1">
    <location>
        <begin position="52"/>
        <end position="81"/>
    </location>
</feature>
<dbReference type="Proteomes" id="UP000241394">
    <property type="component" value="Chromosome LG17"/>
</dbReference>
<reference evidence="2 3" key="1">
    <citation type="submission" date="2017-07" db="EMBL/GenBank/DDBJ databases">
        <title>An improved, manually edited Actinidia chinensis var. chinensis (kiwifruit) genome highlights the challenges associated with draft genomes and gene prediction in plants.</title>
        <authorList>
            <person name="Pilkington S."/>
            <person name="Crowhurst R."/>
            <person name="Hilario E."/>
            <person name="Nardozza S."/>
            <person name="Fraser L."/>
            <person name="Peng Y."/>
            <person name="Gunaseelan K."/>
            <person name="Simpson R."/>
            <person name="Tahir J."/>
            <person name="Deroles S."/>
            <person name="Templeton K."/>
            <person name="Luo Z."/>
            <person name="Davy M."/>
            <person name="Cheng C."/>
            <person name="Mcneilage M."/>
            <person name="Scaglione D."/>
            <person name="Liu Y."/>
            <person name="Zhang Q."/>
            <person name="Datson P."/>
            <person name="De Silva N."/>
            <person name="Gardiner S."/>
            <person name="Bassett H."/>
            <person name="Chagne D."/>
            <person name="Mccallum J."/>
            <person name="Dzierzon H."/>
            <person name="Deng C."/>
            <person name="Wang Y.-Y."/>
            <person name="Barron N."/>
            <person name="Manako K."/>
            <person name="Bowen J."/>
            <person name="Foster T."/>
            <person name="Erridge Z."/>
            <person name="Tiffin H."/>
            <person name="Waite C."/>
            <person name="Davies K."/>
            <person name="Grierson E."/>
            <person name="Laing W."/>
            <person name="Kirk R."/>
            <person name="Chen X."/>
            <person name="Wood M."/>
            <person name="Montefiori M."/>
            <person name="Brummell D."/>
            <person name="Schwinn K."/>
            <person name="Catanach A."/>
            <person name="Fullerton C."/>
            <person name="Li D."/>
            <person name="Meiyalaghan S."/>
            <person name="Nieuwenhuizen N."/>
            <person name="Read N."/>
            <person name="Prakash R."/>
            <person name="Hunter D."/>
            <person name="Zhang H."/>
            <person name="Mckenzie M."/>
            <person name="Knabel M."/>
            <person name="Harris A."/>
            <person name="Allan A."/>
            <person name="Chen A."/>
            <person name="Janssen B."/>
            <person name="Plunkett B."/>
            <person name="Dwamena C."/>
            <person name="Voogd C."/>
            <person name="Leif D."/>
            <person name="Lafferty D."/>
            <person name="Souleyre E."/>
            <person name="Varkonyi-Gasic E."/>
            <person name="Gambi F."/>
            <person name="Hanley J."/>
            <person name="Yao J.-L."/>
            <person name="Cheung J."/>
            <person name="David K."/>
            <person name="Warren B."/>
            <person name="Marsh K."/>
            <person name="Snowden K."/>
            <person name="Lin-Wang K."/>
            <person name="Brian L."/>
            <person name="Martinez-Sanchez M."/>
            <person name="Wang M."/>
            <person name="Ileperuma N."/>
            <person name="Macnee N."/>
            <person name="Campin R."/>
            <person name="Mcatee P."/>
            <person name="Drummond R."/>
            <person name="Espley R."/>
            <person name="Ireland H."/>
            <person name="Wu R."/>
            <person name="Atkinson R."/>
            <person name="Karunairetnam S."/>
            <person name="Bulley S."/>
            <person name="Chunkath S."/>
            <person name="Hanley Z."/>
            <person name="Storey R."/>
            <person name="Thrimawithana A."/>
            <person name="Thomson S."/>
            <person name="David C."/>
            <person name="Testolin R."/>
        </authorList>
    </citation>
    <scope>NUCLEOTIDE SEQUENCE [LARGE SCALE GENOMIC DNA]</scope>
    <source>
        <strain evidence="3">cv. Red5</strain>
        <tissue evidence="2">Young leaf</tissue>
    </source>
</reference>
<dbReference type="OMA" id="NCDHVEA"/>
<dbReference type="InParanoid" id="A0A2R6QE59"/>
<name>A0A2R6QE59_ACTCC</name>
<gene>
    <name evidence="2" type="ORF">CEY00_Acc19605</name>
</gene>
<accession>A0A2R6QE59</accession>
<keyword evidence="3" id="KW-1185">Reference proteome</keyword>